<feature type="compositionally biased region" description="Polar residues" evidence="2">
    <location>
        <begin position="1"/>
        <end position="21"/>
    </location>
</feature>
<evidence type="ECO:0000313" key="3">
    <source>
        <dbReference type="EMBL" id="TWF78932.1"/>
    </source>
</evidence>
<dbReference type="InterPro" id="IPR005531">
    <property type="entry name" value="Asp23"/>
</dbReference>
<name>A0A561SVP9_9PSEU</name>
<comment type="similarity">
    <text evidence="1">Belongs to the asp23 family.</text>
</comment>
<keyword evidence="4" id="KW-1185">Reference proteome</keyword>
<protein>
    <submittedName>
        <fullName evidence="3">Putative alkaline shock family protein YloU</fullName>
    </submittedName>
</protein>
<dbReference type="PANTHER" id="PTHR34297:SF3">
    <property type="entry name" value="ALKALINE SHOCK PROTEIN 23"/>
    <property type="match status" value="1"/>
</dbReference>
<evidence type="ECO:0000256" key="2">
    <source>
        <dbReference type="SAM" id="MobiDB-lite"/>
    </source>
</evidence>
<sequence>MTSSAKEQPSTRSTSVANTARPSGAVATTGGGSGSEALASSQGRTTIADAVVQKIAGRAAREVSGVHDFGGGASRTLGAFTERIPGGRASSSRGVTVEVGEKQAAIDLDIVVEYGVPIVQLAQSIRRNVIGAVEQMSGLEVVEVNINVNDLHLPEEDRADESSEPARVT</sequence>
<comment type="caution">
    <text evidence="3">The sequence shown here is derived from an EMBL/GenBank/DDBJ whole genome shotgun (WGS) entry which is preliminary data.</text>
</comment>
<organism evidence="3 4">
    <name type="scientific">Pseudonocardia hierapolitana</name>
    <dbReference type="NCBI Taxonomy" id="1128676"/>
    <lineage>
        <taxon>Bacteria</taxon>
        <taxon>Bacillati</taxon>
        <taxon>Actinomycetota</taxon>
        <taxon>Actinomycetes</taxon>
        <taxon>Pseudonocardiales</taxon>
        <taxon>Pseudonocardiaceae</taxon>
        <taxon>Pseudonocardia</taxon>
    </lineage>
</organism>
<evidence type="ECO:0000313" key="4">
    <source>
        <dbReference type="Proteomes" id="UP000321261"/>
    </source>
</evidence>
<dbReference type="EMBL" id="VIWU01000001">
    <property type="protein sequence ID" value="TWF78932.1"/>
    <property type="molecule type" value="Genomic_DNA"/>
</dbReference>
<proteinExistence type="inferred from homology"/>
<dbReference type="OrthoDB" id="9808942at2"/>
<reference evidence="3 4" key="1">
    <citation type="submission" date="2019-06" db="EMBL/GenBank/DDBJ databases">
        <title>Sequencing the genomes of 1000 actinobacteria strains.</title>
        <authorList>
            <person name="Klenk H.-P."/>
        </authorList>
    </citation>
    <scope>NUCLEOTIDE SEQUENCE [LARGE SCALE GENOMIC DNA]</scope>
    <source>
        <strain evidence="3 4">DSM 45671</strain>
    </source>
</reference>
<dbReference type="RefSeq" id="WP_147257860.1">
    <property type="nucleotide sequence ID" value="NZ_VIWU01000001.1"/>
</dbReference>
<feature type="region of interest" description="Disordered" evidence="2">
    <location>
        <begin position="1"/>
        <end position="43"/>
    </location>
</feature>
<dbReference type="PANTHER" id="PTHR34297">
    <property type="entry name" value="HYPOTHETICAL CYTOSOLIC PROTEIN-RELATED"/>
    <property type="match status" value="1"/>
</dbReference>
<evidence type="ECO:0000256" key="1">
    <source>
        <dbReference type="ARBA" id="ARBA00005721"/>
    </source>
</evidence>
<accession>A0A561SVP9</accession>
<gene>
    <name evidence="3" type="ORF">FHX44_114856</name>
</gene>
<dbReference type="Proteomes" id="UP000321261">
    <property type="component" value="Unassembled WGS sequence"/>
</dbReference>
<dbReference type="AlphaFoldDB" id="A0A561SVP9"/>
<dbReference type="Pfam" id="PF03780">
    <property type="entry name" value="Asp23"/>
    <property type="match status" value="1"/>
</dbReference>